<dbReference type="KEGG" id="dalk:DSCA_20170"/>
<accession>A0A5K7YTU5</accession>
<dbReference type="InterPro" id="IPR002591">
    <property type="entry name" value="Phosphodiest/P_Trfase"/>
</dbReference>
<sequence length="440" mass="50331">MSLFKKTEDRKRHKTVIIGLDGVPFTFLKKLIEKNKLPNISSIIKKGRFNKMSVCLPEISSVSWSSFMTGAQSGEHGIFGFVDLIPGSYKMYFPNFSNLKLNTIFDDLGEMSKRSIVINLPSTYPSRNISGVLISGFVAPNLKKAVYPSNLFKELQKIKYSIDIDTKRSRSNTGFLFRSLDTTLKSRMAIGEFLWNREQWDLFLIVVTGTDRINHFLWNSGSDPSKKLHKDFIQYYQKVDKFVGTFFTKFMELPGSNIGKNHFMILSDHGFTGIESEIYINKWLEENGFLSYINNHPSSWEDINPSSKAFAMDPSRIYINKKDRFKNGSIGKKDVEKIKSEIASGLGELTYKNGSPVLRQVFDREQLYHGPYKKFGPDLVLLSEYGFDLKGKIGSPYLFGRSNLQGMHTNDDAFIFSNRGNGVRTIFDVKNLILDEYHKT</sequence>
<dbReference type="PANTHER" id="PTHR10151:SF120">
    <property type="entry name" value="BIS(5'-ADENOSYL)-TRIPHOSPHATASE"/>
    <property type="match status" value="1"/>
</dbReference>
<dbReference type="RefSeq" id="WP_155316284.1">
    <property type="nucleotide sequence ID" value="NZ_AP021874.1"/>
</dbReference>
<organism evidence="1 2">
    <name type="scientific">Desulfosarcina alkanivorans</name>
    <dbReference type="NCBI Taxonomy" id="571177"/>
    <lineage>
        <taxon>Bacteria</taxon>
        <taxon>Pseudomonadati</taxon>
        <taxon>Thermodesulfobacteriota</taxon>
        <taxon>Desulfobacteria</taxon>
        <taxon>Desulfobacterales</taxon>
        <taxon>Desulfosarcinaceae</taxon>
        <taxon>Desulfosarcina</taxon>
    </lineage>
</organism>
<dbReference type="EMBL" id="AP021874">
    <property type="protein sequence ID" value="BBO68087.1"/>
    <property type="molecule type" value="Genomic_DNA"/>
</dbReference>
<evidence type="ECO:0000313" key="1">
    <source>
        <dbReference type="EMBL" id="BBO68087.1"/>
    </source>
</evidence>
<dbReference type="AlphaFoldDB" id="A0A5K7YTU5"/>
<proteinExistence type="predicted"/>
<dbReference type="SUPFAM" id="SSF53649">
    <property type="entry name" value="Alkaline phosphatase-like"/>
    <property type="match status" value="1"/>
</dbReference>
<gene>
    <name evidence="1" type="ORF">DSCA_20170</name>
</gene>
<dbReference type="OrthoDB" id="9771966at2"/>
<dbReference type="InterPro" id="IPR017850">
    <property type="entry name" value="Alkaline_phosphatase_core_sf"/>
</dbReference>
<dbReference type="GO" id="GO:0016787">
    <property type="term" value="F:hydrolase activity"/>
    <property type="evidence" value="ECO:0007669"/>
    <property type="project" value="UniProtKB-ARBA"/>
</dbReference>
<dbReference type="Pfam" id="PF01663">
    <property type="entry name" value="Phosphodiest"/>
    <property type="match status" value="1"/>
</dbReference>
<dbReference type="Gene3D" id="3.40.720.10">
    <property type="entry name" value="Alkaline Phosphatase, subunit A"/>
    <property type="match status" value="1"/>
</dbReference>
<dbReference type="PANTHER" id="PTHR10151">
    <property type="entry name" value="ECTONUCLEOTIDE PYROPHOSPHATASE/PHOSPHODIESTERASE"/>
    <property type="match status" value="1"/>
</dbReference>
<protein>
    <submittedName>
        <fullName evidence="1">Phosphodiesterase</fullName>
    </submittedName>
</protein>
<name>A0A5K7YTU5_9BACT</name>
<evidence type="ECO:0000313" key="2">
    <source>
        <dbReference type="Proteomes" id="UP000427906"/>
    </source>
</evidence>
<reference evidence="1 2" key="1">
    <citation type="submission" date="2019-11" db="EMBL/GenBank/DDBJ databases">
        <title>Comparative genomics of hydrocarbon-degrading Desulfosarcina strains.</title>
        <authorList>
            <person name="Watanabe M."/>
            <person name="Kojima H."/>
            <person name="Fukui M."/>
        </authorList>
    </citation>
    <scope>NUCLEOTIDE SEQUENCE [LARGE SCALE GENOMIC DNA]</scope>
    <source>
        <strain evidence="1 2">PL12</strain>
    </source>
</reference>
<keyword evidence="2" id="KW-1185">Reference proteome</keyword>
<dbReference type="Proteomes" id="UP000427906">
    <property type="component" value="Chromosome"/>
</dbReference>